<evidence type="ECO:0000256" key="14">
    <source>
        <dbReference type="PROSITE-ProRule" id="PRU00221"/>
    </source>
</evidence>
<feature type="repeat" description="WD" evidence="14">
    <location>
        <begin position="131"/>
        <end position="172"/>
    </location>
</feature>
<keyword evidence="8" id="KW-0931">ER-Golgi transport</keyword>
<comment type="subcellular location">
    <subcellularLocation>
        <location evidence="2">Cytoplasmic vesicle</location>
        <location evidence="2">COPI-coated vesicle membrane</location>
        <topology evidence="2">Peripheral membrane protein</topology>
        <orientation evidence="2">Cytoplasmic side</orientation>
    </subcellularLocation>
    <subcellularLocation>
        <location evidence="1">Golgi apparatus membrane</location>
        <topology evidence="1">Peripheral membrane protein</topology>
        <orientation evidence="1">Cytoplasmic side</orientation>
    </subcellularLocation>
</comment>
<feature type="domain" description="COPA/B TPR" evidence="17">
    <location>
        <begin position="1530"/>
        <end position="1687"/>
    </location>
</feature>
<protein>
    <recommendedName>
        <fullName evidence="20">Coatomer subunit alpha</fullName>
    </recommendedName>
</protein>
<evidence type="ECO:0000256" key="8">
    <source>
        <dbReference type="ARBA" id="ARBA00022892"/>
    </source>
</evidence>
<dbReference type="SUPFAM" id="SSF50978">
    <property type="entry name" value="WD40 repeat-like"/>
    <property type="match status" value="2"/>
</dbReference>
<evidence type="ECO:0000256" key="1">
    <source>
        <dbReference type="ARBA" id="ARBA00004255"/>
    </source>
</evidence>
<dbReference type="Pfam" id="PF04053">
    <property type="entry name" value="B-prop_COPA_B_2nd"/>
    <property type="match status" value="2"/>
</dbReference>
<feature type="repeat" description="WD" evidence="14">
    <location>
        <begin position="244"/>
        <end position="285"/>
    </location>
</feature>
<dbReference type="InterPro" id="IPR006692">
    <property type="entry name" value="Beta-prop_COPA/B_2nd"/>
</dbReference>
<evidence type="ECO:0000256" key="4">
    <source>
        <dbReference type="ARBA" id="ARBA00022448"/>
    </source>
</evidence>
<feature type="domain" description="COPA/B second beta-propeller" evidence="15">
    <location>
        <begin position="340"/>
        <end position="584"/>
    </location>
</feature>
<feature type="repeat" description="WD" evidence="14">
    <location>
        <begin position="1051"/>
        <end position="1092"/>
    </location>
</feature>
<gene>
    <name evidence="18" type="ORF">HID58_078850</name>
</gene>
<keyword evidence="6 14" id="KW-0853">WD repeat</keyword>
<dbReference type="Gene3D" id="2.130.10.10">
    <property type="entry name" value="YVTN repeat-like/Quinoprotein amine dehydrogenase"/>
    <property type="match status" value="2"/>
</dbReference>
<dbReference type="CDD" id="cd00200">
    <property type="entry name" value="WD40"/>
    <property type="match status" value="2"/>
</dbReference>
<organism evidence="18 19">
    <name type="scientific">Brassica napus</name>
    <name type="common">Rape</name>
    <dbReference type="NCBI Taxonomy" id="3708"/>
    <lineage>
        <taxon>Eukaryota</taxon>
        <taxon>Viridiplantae</taxon>
        <taxon>Streptophyta</taxon>
        <taxon>Embryophyta</taxon>
        <taxon>Tracheophyta</taxon>
        <taxon>Spermatophyta</taxon>
        <taxon>Magnoliopsida</taxon>
        <taxon>eudicotyledons</taxon>
        <taxon>Gunneridae</taxon>
        <taxon>Pentapetalae</taxon>
        <taxon>rosids</taxon>
        <taxon>malvids</taxon>
        <taxon>Brassicales</taxon>
        <taxon>Brassicaceae</taxon>
        <taxon>Brassiceae</taxon>
        <taxon>Brassica</taxon>
    </lineage>
</organism>
<evidence type="ECO:0000256" key="10">
    <source>
        <dbReference type="ARBA" id="ARBA00023034"/>
    </source>
</evidence>
<evidence type="ECO:0000256" key="5">
    <source>
        <dbReference type="ARBA" id="ARBA00022490"/>
    </source>
</evidence>
<dbReference type="SUPFAM" id="SSF51004">
    <property type="entry name" value="C-terminal (heme d1) domain of cytochrome cd1-nitrite reductase"/>
    <property type="match status" value="2"/>
</dbReference>
<keyword evidence="5" id="KW-0963">Cytoplasm</keyword>
<evidence type="ECO:0000256" key="7">
    <source>
        <dbReference type="ARBA" id="ARBA00022737"/>
    </source>
</evidence>
<comment type="caution">
    <text evidence="18">The sequence shown here is derived from an EMBL/GenBank/DDBJ whole genome shotgun (WGS) entry which is preliminary data.</text>
</comment>
<dbReference type="PROSITE" id="PS00678">
    <property type="entry name" value="WD_REPEATS_1"/>
    <property type="match status" value="2"/>
</dbReference>
<evidence type="ECO:0000313" key="18">
    <source>
        <dbReference type="EMBL" id="KAH0871828.1"/>
    </source>
</evidence>
<dbReference type="PANTHER" id="PTHR19876:SF29">
    <property type="entry name" value="COATOMER SUBUNIT ALPHA-2"/>
    <property type="match status" value="1"/>
</dbReference>
<feature type="domain" description="Coatomer alpha subunit C-terminal" evidence="16">
    <location>
        <begin position="776"/>
        <end position="969"/>
    </location>
</feature>
<evidence type="ECO:0000256" key="6">
    <source>
        <dbReference type="ARBA" id="ARBA00022574"/>
    </source>
</evidence>
<dbReference type="Gene3D" id="1.25.40.470">
    <property type="match status" value="2"/>
</dbReference>
<dbReference type="InterPro" id="IPR001680">
    <property type="entry name" value="WD40_rpt"/>
</dbReference>
<keyword evidence="7" id="KW-0677">Repeat</keyword>
<dbReference type="Pfam" id="PF06957">
    <property type="entry name" value="COPI_C"/>
    <property type="match status" value="2"/>
</dbReference>
<keyword evidence="12" id="KW-0968">Cytoplasmic vesicle</keyword>
<dbReference type="InterPro" id="IPR056176">
    <property type="entry name" value="TPR_COPA_B"/>
</dbReference>
<evidence type="ECO:0000256" key="3">
    <source>
        <dbReference type="ARBA" id="ARBA00011775"/>
    </source>
</evidence>
<dbReference type="Proteomes" id="UP000824890">
    <property type="component" value="Unassembled WGS sequence"/>
</dbReference>
<keyword evidence="9" id="KW-0653">Protein transport</keyword>
<feature type="repeat" description="WD" evidence="14">
    <location>
        <begin position="1120"/>
        <end position="1161"/>
    </location>
</feature>
<reference evidence="18 19" key="1">
    <citation type="submission" date="2021-05" db="EMBL/GenBank/DDBJ databases">
        <title>Genome Assembly of Synthetic Allotetraploid Brassica napus Reveals Homoeologous Exchanges between Subgenomes.</title>
        <authorList>
            <person name="Davis J.T."/>
        </authorList>
    </citation>
    <scope>NUCLEOTIDE SEQUENCE [LARGE SCALE GENOMIC DNA]</scope>
    <source>
        <strain evidence="19">cv. Da-Ae</strain>
        <tissue evidence="18">Seedling</tissue>
    </source>
</reference>
<feature type="domain" description="COPA/B second beta-propeller" evidence="15">
    <location>
        <begin position="1260"/>
        <end position="1504"/>
    </location>
</feature>
<feature type="repeat" description="WD" evidence="14">
    <location>
        <begin position="5"/>
        <end position="46"/>
    </location>
</feature>
<evidence type="ECO:0000259" key="16">
    <source>
        <dbReference type="Pfam" id="PF06957"/>
    </source>
</evidence>
<feature type="repeat" description="WD" evidence="14">
    <location>
        <begin position="200"/>
        <end position="241"/>
    </location>
</feature>
<keyword evidence="11" id="KW-0472">Membrane</keyword>
<keyword evidence="10" id="KW-0333">Golgi apparatus</keyword>
<proteinExistence type="predicted"/>
<keyword evidence="4" id="KW-0813">Transport</keyword>
<feature type="repeat" description="WD" evidence="14">
    <location>
        <begin position="1164"/>
        <end position="1205"/>
    </location>
</feature>
<dbReference type="InterPro" id="IPR020472">
    <property type="entry name" value="WD40_PAC1"/>
</dbReference>
<dbReference type="CDD" id="cd22948">
    <property type="entry name" value="Coatomer_WDAD_alpha"/>
    <property type="match status" value="2"/>
</dbReference>
<dbReference type="InterPro" id="IPR015943">
    <property type="entry name" value="WD40/YVTN_repeat-like_dom_sf"/>
</dbReference>
<dbReference type="InterPro" id="IPR010714">
    <property type="entry name" value="Coatomer_asu_C"/>
</dbReference>
<dbReference type="InterPro" id="IPR050844">
    <property type="entry name" value="Coatomer_complex_subunit"/>
</dbReference>
<name>A0ABQ7YVB3_BRANA</name>
<evidence type="ECO:0000313" key="19">
    <source>
        <dbReference type="Proteomes" id="UP000824890"/>
    </source>
</evidence>
<evidence type="ECO:0000259" key="17">
    <source>
        <dbReference type="Pfam" id="PF23953"/>
    </source>
</evidence>
<dbReference type="Pfam" id="PF00400">
    <property type="entry name" value="WD40"/>
    <property type="match status" value="9"/>
</dbReference>
<keyword evidence="19" id="KW-1185">Reference proteome</keyword>
<dbReference type="EMBL" id="JAGKQM010000017">
    <property type="protein sequence ID" value="KAH0871828.1"/>
    <property type="molecule type" value="Genomic_DNA"/>
</dbReference>
<evidence type="ECO:0000256" key="13">
    <source>
        <dbReference type="ARBA" id="ARBA00025536"/>
    </source>
</evidence>
<dbReference type="PROSITE" id="PS50294">
    <property type="entry name" value="WD_REPEATS_REGION"/>
    <property type="match status" value="10"/>
</dbReference>
<feature type="domain" description="Coatomer alpha subunit C-terminal" evidence="16">
    <location>
        <begin position="1735"/>
        <end position="2111"/>
    </location>
</feature>
<dbReference type="InterPro" id="IPR036322">
    <property type="entry name" value="WD40_repeat_dom_sf"/>
</dbReference>
<feature type="repeat" description="WD" evidence="14">
    <location>
        <begin position="89"/>
        <end position="130"/>
    </location>
</feature>
<dbReference type="InterPro" id="IPR011048">
    <property type="entry name" value="Haem_d1_sf"/>
</dbReference>
<evidence type="ECO:0008006" key="20">
    <source>
        <dbReference type="Google" id="ProtNLM"/>
    </source>
</evidence>
<evidence type="ECO:0000256" key="2">
    <source>
        <dbReference type="ARBA" id="ARBA00004347"/>
    </source>
</evidence>
<dbReference type="InterPro" id="IPR019775">
    <property type="entry name" value="WD40_repeat_CS"/>
</dbReference>
<feature type="repeat" description="WD" evidence="14">
    <location>
        <begin position="47"/>
        <end position="88"/>
    </location>
</feature>
<dbReference type="PROSITE" id="PS50082">
    <property type="entry name" value="WD_REPEATS_2"/>
    <property type="match status" value="11"/>
</dbReference>
<evidence type="ECO:0000256" key="9">
    <source>
        <dbReference type="ARBA" id="ARBA00022927"/>
    </source>
</evidence>
<evidence type="ECO:0000256" key="11">
    <source>
        <dbReference type="ARBA" id="ARBA00023136"/>
    </source>
</evidence>
<evidence type="ECO:0000259" key="15">
    <source>
        <dbReference type="Pfam" id="PF04053"/>
    </source>
</evidence>
<feature type="repeat" description="WD" evidence="14">
    <location>
        <begin position="967"/>
        <end position="1008"/>
    </location>
</feature>
<sequence>MLTKFETKSNRVKGLTFHPKRPWILASLHSGVIQLWDYRMGTLIDRFDEHEGPVRGVHFHNSQPLFVSGGDDYKIKVWNHKTHRCLFTLLGHLDYIRTVQFHHENPWIVSASDDQTIRIWNWQSRTCISVLTGHNHYVMCASFHPKEDLVVSASLDQTVRVWDIGSLKKKTVSPADDLMRFTQMNSDLFGGVDAIVKYVLEGHDRGVNWASFHPTLPLIVSGADDRQVKLWRMNETKAWEVDTLRGHMNNVSSVMFHAKQDIIVSNSEDKSIRVWDATKRTGIQTFRREHDRFWILAVHPEINLLAAGHDNGMIVFKLERERPAFAVSGDSLFYAKDRFLRYYEYSTQKDAQVIPIRRPGTPSLNQSPRTLSYSPTENAVLICSDLDGGSYELYIIPKDSVGRSDVVQDAKRGTGGSAVFIARNRFAVLEKSTSQVLVKNLKNEVVKKSSLPIPTDAIFYAGTGNLLCRSEDKVVIFDLQQRLVLGELQTPFVRYVVWSNDMENVALLSKHTIIIASKKLVLQCTLHETIRVKSGAWDDNGVFIYTTLNHIKYCLPNGDSGIIRTLDVPIYITKVSGNTIFCLDRDGKNRAITINATEYIFKLALLRKRYDHVMSMIKNSQLCGQAMIAYLQQKGFPEVALHFVEDERVRFNLALESGNISVAVASATEINEKEQWYRLGVEALRQGMPVSHIWSQKTSLAAEQAAAGSFDTAMRLLNRQLGIKNFAPLKSMFIDLFSGSHSYLRAFSSSPVVPLAIERGWTESNSPNVRGPPALALRLFLSILHTIPLVVVESRSEVDEVKELVIIVKEYVLGLKMELKRRETKDDPVRQQELAAYFTHCNLQLPHLRLALFSAMGVCYKSKNLATAYNFAKRLLETNPVESQAKTARQIVQAAERNMTDTTELNYDFRNPFVICGSTYVPIYRGQKDVSCPYCTARFVPSQEGNICGVCDLAVIGADASGLICSPSQHEGPVRGVHFHNSQPLFVSGGDDYKIKVWNHKTHRCLFTLLGHLDYIRTVQFHHENPWIVSASDDQTIRIWNWQSRTCISVLTGHNHYVMCASFHPKEDLVVSASLDQTVRVWDIGSLKKKTVSPADDLMRFTQMNSDLFGGVDAIVKYVLEGHDRGVNWASFHPTLPLIVSGADDRQVKLWRMNETKAWEVDTLRGHMNNVSSVMFHAKQDIIVSNSEDKSIRVWDATKRTGIQTFRREHDRFWILAVHPEINLLAAGHDNGMIVFKLERERPAFAVSGDSLFYAKDRFLRYYEYSTQKDAQVIPIRRPGTPSLNQSPRTLSHSPTENAVLICSDMDGGSYELYIIPKDSVGRSDVVQDAKRGTGGSAVFIARNRFAVLEKSTSQVLVKNLKNEVVKKSSLPIPTDAIFYAGTGNLLCRSEDKVVIFDLQQRLVLGELQTPFVRYVVWSNDMENVALLSKHTIIIASKKLVLQCTLHETIRVKSGAWDDNGVFIYTTLNHIKYCLPNGDSGIIRTLDVPIYITKVSGNTIFCLDRDGKNRAITINATEYIFKLALLRKRYDHVMSMIKNSQLCGQAMIAYLQQKGFPEVALHFVEDERVRFNLALESGNISIAVASATEINEKEQWYRLGVEALRQGNAGIVEFAYQQTKNFERLSFLYLITGKLDKLSKLMKIAEVKNNVMGQFHNALYLGDVKERVKILESAGHLPLAYITASVHGLTDTAERLATELGDNVPSLPEGKTPSLLMPPSPVMCGGDWPLLRVMKGIFEGGLESAARGGAVDEDEEDAGGDWGEGLDMVDVDGMENRDIEAILAEAEGAEEDNDEEGGWGELEGLDLPPELDTPKASANARSSVFVTPTQGMPVSHIWSQKSSLAAEQAAAGSFDTAMRLLNRQLGIRNFAPLKSMFIDLFSGSHSYLRAFSSSPVVPLAIERGWSESNSPNVRGPPALVYDFSQQEEKLKSGYKATTSGKDEKLTEALRLFLSILHTIPLVVVESRSEVDEVKELVSIAKEYVLGLKMELKRRQKKDDPVRQQELAAYFTHCNLQLPHLRLALLNAMTVCYKAKNLATAYNFAKRLLETNPLESHARAARQIVQAAERNMTDATELNYDFRNPFVICGSTYVPIYRGQKDVSCPYCTTSHWRSRIWFDMLAVSGPVINSHPLQTFCYSFESFKLFLIFSDNA</sequence>
<dbReference type="SMART" id="SM00320">
    <property type="entry name" value="WD40"/>
    <property type="match status" value="13"/>
</dbReference>
<dbReference type="PANTHER" id="PTHR19876">
    <property type="entry name" value="COATOMER"/>
    <property type="match status" value="1"/>
</dbReference>
<dbReference type="PRINTS" id="PR00320">
    <property type="entry name" value="GPROTEINBRPT"/>
</dbReference>
<comment type="function">
    <text evidence="13">The coatomer is a cytosolic protein complex that binds to dilysine motifs and reversibly associates with Golgi non-clathrin-coated vesicles, which further mediate biosynthetic protein transport from the ER, via the Golgi up to the trans Golgi network. Coatomer complex is required for budding from Golgi membranes, and is essential for the retrograde Golgi-to-ER transport of dilysine-tagged proteins.</text>
</comment>
<accession>A0ABQ7YVB3</accession>
<dbReference type="Pfam" id="PF23953">
    <property type="entry name" value="TPR_COPA_B"/>
    <property type="match status" value="1"/>
</dbReference>
<feature type="repeat" description="WD" evidence="14">
    <location>
        <begin position="1009"/>
        <end position="1050"/>
    </location>
</feature>
<comment type="subunit">
    <text evidence="3">Oligomeric complex that consists of at least the alpha, beta, beta', gamma, delta, epsilon and zeta subunits.</text>
</comment>
<evidence type="ECO:0000256" key="12">
    <source>
        <dbReference type="ARBA" id="ARBA00023329"/>
    </source>
</evidence>
<dbReference type="InterPro" id="IPR047312">
    <property type="entry name" value="Coatomer_alpha_WD-assoc_reg"/>
</dbReference>